<dbReference type="KEGG" id="echi:FKX85_04945"/>
<feature type="chain" id="PRO_5021992896" evidence="8">
    <location>
        <begin position="21"/>
        <end position="837"/>
    </location>
</feature>
<evidence type="ECO:0000256" key="7">
    <source>
        <dbReference type="PROSITE-ProRule" id="PRU01379"/>
    </source>
</evidence>
<dbReference type="EMBL" id="CP041253">
    <property type="protein sequence ID" value="QDH78414.1"/>
    <property type="molecule type" value="Genomic_DNA"/>
</dbReference>
<protein>
    <submittedName>
        <fullName evidence="10">Zinc carboxypeptidase</fullName>
    </submittedName>
</protein>
<dbReference type="SMART" id="SM00631">
    <property type="entry name" value="Zn_pept"/>
    <property type="match status" value="1"/>
</dbReference>
<comment type="similarity">
    <text evidence="2 7">Belongs to the peptidase M14 family.</text>
</comment>
<keyword evidence="10" id="KW-0121">Carboxypeptidase</keyword>
<dbReference type="PANTHER" id="PTHR11705:SF143">
    <property type="entry name" value="SLL0236 PROTEIN"/>
    <property type="match status" value="1"/>
</dbReference>
<reference evidence="10 11" key="1">
    <citation type="submission" date="2019-06" db="EMBL/GenBank/DDBJ databases">
        <title>Echinicola alkalisoli sp. nov. isolated from saline soil.</title>
        <authorList>
            <person name="Sun J.-Q."/>
            <person name="Xu L."/>
        </authorList>
    </citation>
    <scope>NUCLEOTIDE SEQUENCE [LARGE SCALE GENOMIC DNA]</scope>
    <source>
        <strain evidence="10 11">LN3S3</strain>
    </source>
</reference>
<evidence type="ECO:0000313" key="11">
    <source>
        <dbReference type="Proteomes" id="UP000316614"/>
    </source>
</evidence>
<evidence type="ECO:0000256" key="5">
    <source>
        <dbReference type="ARBA" id="ARBA00022833"/>
    </source>
</evidence>
<proteinExistence type="inferred from homology"/>
<gene>
    <name evidence="10" type="ORF">FKX85_04945</name>
</gene>
<dbReference type="Proteomes" id="UP000316614">
    <property type="component" value="Chromosome"/>
</dbReference>
<keyword evidence="8" id="KW-0732">Signal</keyword>
<sequence>MKRKLLITLSILTLSLIAHGQTKSPAVFLGYQLGERFTPHHRIVDYFEHVAAHNDNVTLEYYGETFEKRPLMVVWVSAQDNIDQLEKIRVDNLRRTGLETGNPNTTIPITWLSYNVHGNEAVSSEAAMKTLWALVDPAKSDNKAWLHNNVVVIDPCVNPDGRDRYVNWYNQKMNTQLQPDIQSAEHQEPWPGGRANHYLFDLNRDWAWQSQQESQQRMALYQRWMPNIHLDFHEQGINSPYYFAPAAVPLHRQLSDYQLEFQETFGRRNAAYFDENDWFYFTKEVFDLLYPSYGDTYPMFNGAIGMTIEQGGSGAAGIGVHTAERDTLTLKERIKHHHTTGLTAIEVTSKNASRLLSEFEAYFDQSPKGKYKSFVIKGYNSEGRIAGLLALLDKNKIKYSQSGKSTSLRGYSYQKGKKEGFNLAKEDIIINAWQPKSVLTQVLFEPEAQLQDSLTYDITSWALPYAYGLEAYALEEKLEGSTPYTQPEFVNNDVDNSALAYLVPWNDAEQAAFLAALLQEDIRVRSAGYPFTVDNKDYPTGSLIITRGGNEYVKDFHQSVTQLANRHKITLGTASTGFMDKGKDFGSSSIKVIKAPKVAIFSGDGVSSLNFGEVWHFFEQQLQYPISVLNASDVNHLNLEKYDVLILPSGSYGWEGEETDNLTNWTNAGGKLIAIEGALELFANKEGFGLSTFLSDEQKEDFLQQTNLDEDLTSPYRDRERQTISNFAAGAVFEVDMDSTYSLGYGTGGKYYTLKNSPNRYAFLNNGINAGVIHSLDQHRAGFIGYKAKANMKESLVFGVENKGKGQVIYLVDNPLFRSFWENGKLIMANAVFLVGN</sequence>
<dbReference type="Gene3D" id="3.40.630.10">
    <property type="entry name" value="Zn peptidases"/>
    <property type="match status" value="1"/>
</dbReference>
<dbReference type="SUPFAM" id="SSF53187">
    <property type="entry name" value="Zn-dependent exopeptidases"/>
    <property type="match status" value="1"/>
</dbReference>
<dbReference type="RefSeq" id="WP_141613670.1">
    <property type="nucleotide sequence ID" value="NZ_CP041253.1"/>
</dbReference>
<keyword evidence="3" id="KW-0645">Protease</keyword>
<evidence type="ECO:0000256" key="4">
    <source>
        <dbReference type="ARBA" id="ARBA00022801"/>
    </source>
</evidence>
<dbReference type="OrthoDB" id="9758209at2"/>
<dbReference type="Pfam" id="PF00246">
    <property type="entry name" value="Peptidase_M14"/>
    <property type="match status" value="1"/>
</dbReference>
<comment type="cofactor">
    <cofactor evidence="1">
        <name>Zn(2+)</name>
        <dbReference type="ChEBI" id="CHEBI:29105"/>
    </cofactor>
</comment>
<comment type="caution">
    <text evidence="7">Lacks conserved residue(s) required for the propagation of feature annotation.</text>
</comment>
<evidence type="ECO:0000256" key="2">
    <source>
        <dbReference type="ARBA" id="ARBA00005988"/>
    </source>
</evidence>
<keyword evidence="6" id="KW-0482">Metalloprotease</keyword>
<dbReference type="GO" id="GO:0006508">
    <property type="term" value="P:proteolysis"/>
    <property type="evidence" value="ECO:0007669"/>
    <property type="project" value="UniProtKB-KW"/>
</dbReference>
<evidence type="ECO:0000256" key="8">
    <source>
        <dbReference type="SAM" id="SignalP"/>
    </source>
</evidence>
<evidence type="ECO:0000256" key="6">
    <source>
        <dbReference type="ARBA" id="ARBA00023049"/>
    </source>
</evidence>
<evidence type="ECO:0000256" key="1">
    <source>
        <dbReference type="ARBA" id="ARBA00001947"/>
    </source>
</evidence>
<dbReference type="InterPro" id="IPR029062">
    <property type="entry name" value="Class_I_gatase-like"/>
</dbReference>
<feature type="signal peptide" evidence="8">
    <location>
        <begin position="1"/>
        <end position="20"/>
    </location>
</feature>
<evidence type="ECO:0000259" key="9">
    <source>
        <dbReference type="PROSITE" id="PS52035"/>
    </source>
</evidence>
<accession>A0A514CFH9</accession>
<dbReference type="PROSITE" id="PS52035">
    <property type="entry name" value="PEPTIDASE_M14"/>
    <property type="match status" value="1"/>
</dbReference>
<dbReference type="GO" id="GO:0004181">
    <property type="term" value="F:metallocarboxypeptidase activity"/>
    <property type="evidence" value="ECO:0007669"/>
    <property type="project" value="InterPro"/>
</dbReference>
<evidence type="ECO:0000256" key="3">
    <source>
        <dbReference type="ARBA" id="ARBA00022670"/>
    </source>
</evidence>
<dbReference type="GO" id="GO:0008270">
    <property type="term" value="F:zinc ion binding"/>
    <property type="evidence" value="ECO:0007669"/>
    <property type="project" value="InterPro"/>
</dbReference>
<dbReference type="SUPFAM" id="SSF52317">
    <property type="entry name" value="Class I glutamine amidotransferase-like"/>
    <property type="match status" value="1"/>
</dbReference>
<keyword evidence="5" id="KW-0862">Zinc</keyword>
<evidence type="ECO:0000313" key="10">
    <source>
        <dbReference type="EMBL" id="QDH78414.1"/>
    </source>
</evidence>
<dbReference type="InterPro" id="IPR000834">
    <property type="entry name" value="Peptidase_M14"/>
</dbReference>
<keyword evidence="4" id="KW-0378">Hydrolase</keyword>
<dbReference type="PANTHER" id="PTHR11705">
    <property type="entry name" value="PROTEASE FAMILY M14 CARBOXYPEPTIDASE A,B"/>
    <property type="match status" value="1"/>
</dbReference>
<dbReference type="AlphaFoldDB" id="A0A514CFH9"/>
<dbReference type="GO" id="GO:0005615">
    <property type="term" value="C:extracellular space"/>
    <property type="evidence" value="ECO:0007669"/>
    <property type="project" value="TreeGrafter"/>
</dbReference>
<feature type="domain" description="Peptidase M14" evidence="9">
    <location>
        <begin position="36"/>
        <end position="362"/>
    </location>
</feature>
<organism evidence="10 11">
    <name type="scientific">Echinicola soli</name>
    <dbReference type="NCBI Taxonomy" id="2591634"/>
    <lineage>
        <taxon>Bacteria</taxon>
        <taxon>Pseudomonadati</taxon>
        <taxon>Bacteroidota</taxon>
        <taxon>Cytophagia</taxon>
        <taxon>Cytophagales</taxon>
        <taxon>Cyclobacteriaceae</taxon>
        <taxon>Echinicola</taxon>
    </lineage>
</organism>
<name>A0A514CFH9_9BACT</name>
<keyword evidence="11" id="KW-1185">Reference proteome</keyword>